<dbReference type="Proteomes" id="UP000636709">
    <property type="component" value="Unassembled WGS sequence"/>
</dbReference>
<dbReference type="SMART" id="SM00389">
    <property type="entry name" value="HOX"/>
    <property type="match status" value="1"/>
</dbReference>
<keyword evidence="4 8" id="KW-0238">DNA-binding</keyword>
<feature type="region of interest" description="Disordered" evidence="11">
    <location>
        <begin position="314"/>
        <end position="346"/>
    </location>
</feature>
<evidence type="ECO:0000256" key="10">
    <source>
        <dbReference type="SAM" id="Coils"/>
    </source>
</evidence>
<gene>
    <name evidence="13" type="ORF">HU200_041900</name>
</gene>
<dbReference type="EMBL" id="JACEFO010002020">
    <property type="protein sequence ID" value="KAF8689360.1"/>
    <property type="molecule type" value="Genomic_DNA"/>
</dbReference>
<dbReference type="InterPro" id="IPR050762">
    <property type="entry name" value="HD-ZIP_Homeobox_LZ_Class_II"/>
</dbReference>
<evidence type="ECO:0000256" key="6">
    <source>
        <dbReference type="ARBA" id="ARBA00023163"/>
    </source>
</evidence>
<dbReference type="PANTHER" id="PTHR45714:SF88">
    <property type="entry name" value="HOMEOBOX-LEUCINE ZIPPER PROTEIN HAT4"/>
    <property type="match status" value="1"/>
</dbReference>
<proteinExistence type="inferred from homology"/>
<dbReference type="InterPro" id="IPR009057">
    <property type="entry name" value="Homeodomain-like_sf"/>
</dbReference>
<protein>
    <recommendedName>
        <fullName evidence="12">Homeobox domain-containing protein</fullName>
    </recommendedName>
</protein>
<dbReference type="OrthoDB" id="6159439at2759"/>
<dbReference type="AlphaFoldDB" id="A0A835B607"/>
<dbReference type="GO" id="GO:0000981">
    <property type="term" value="F:DNA-binding transcription factor activity, RNA polymerase II-specific"/>
    <property type="evidence" value="ECO:0007669"/>
    <property type="project" value="InterPro"/>
</dbReference>
<comment type="similarity">
    <text evidence="2">Belongs to the HD-ZIP homeobox family. Class II subfamily.</text>
</comment>
<comment type="caution">
    <text evidence="13">The sequence shown here is derived from an EMBL/GenBank/DDBJ whole genome shotgun (WGS) entry which is preliminary data.</text>
</comment>
<evidence type="ECO:0000256" key="2">
    <source>
        <dbReference type="ARBA" id="ARBA00006074"/>
    </source>
</evidence>
<evidence type="ECO:0000256" key="7">
    <source>
        <dbReference type="ARBA" id="ARBA00023242"/>
    </source>
</evidence>
<keyword evidence="10" id="KW-0175">Coiled coil</keyword>
<dbReference type="Pfam" id="PF04618">
    <property type="entry name" value="HD-ZIP_N"/>
    <property type="match status" value="1"/>
</dbReference>
<feature type="compositionally biased region" description="Low complexity" evidence="11">
    <location>
        <begin position="314"/>
        <end position="324"/>
    </location>
</feature>
<keyword evidence="6" id="KW-0804">Transcription</keyword>
<feature type="domain" description="Homeobox" evidence="12">
    <location>
        <begin position="190"/>
        <end position="250"/>
    </location>
</feature>
<keyword evidence="14" id="KW-1185">Reference proteome</keyword>
<evidence type="ECO:0000256" key="9">
    <source>
        <dbReference type="RuleBase" id="RU000682"/>
    </source>
</evidence>
<evidence type="ECO:0000259" key="12">
    <source>
        <dbReference type="PROSITE" id="PS50071"/>
    </source>
</evidence>
<feature type="region of interest" description="Disordered" evidence="11">
    <location>
        <begin position="128"/>
        <end position="196"/>
    </location>
</feature>
<evidence type="ECO:0000256" key="3">
    <source>
        <dbReference type="ARBA" id="ARBA00023015"/>
    </source>
</evidence>
<dbReference type="InterPro" id="IPR017970">
    <property type="entry name" value="Homeobox_CS"/>
</dbReference>
<sequence length="346" mass="37878">MEMMVNARDHHDQRGDSRLGLGLSLSLSIATAAAPVEPPPQRAISAAPISSHPAPPQPLWWNGAGLFFPPSSGEHYYVLLFLEQTSRLHLHAPWMDRSLERKQQQQPPSLYGGHEMPFLRGIDVNRAPAAGESRRGSCSEDEEPAASSPNSTLSSLSGKRAAATRSGELEGDHTPRAGGSDDEDSGAGGGGCSRKKLRLSKDQAAVLEESFKEHNTLNPKQKAALAKQLNLKPRQVEVWFQNRRARTKLKQTEVDCEFLKRCCETLTEENRRLQREVAELRALKLVAPHQYARMPPPTTLTMCPSCERLATAADDAAGRAARPAPTGPWGPVPVRPVFVDGRARRS</sequence>
<keyword evidence="7 8" id="KW-0539">Nucleus</keyword>
<evidence type="ECO:0000256" key="5">
    <source>
        <dbReference type="ARBA" id="ARBA00023155"/>
    </source>
</evidence>
<dbReference type="GO" id="GO:0043565">
    <property type="term" value="F:sequence-specific DNA binding"/>
    <property type="evidence" value="ECO:0007669"/>
    <property type="project" value="InterPro"/>
</dbReference>
<name>A0A835B607_9POAL</name>
<dbReference type="GO" id="GO:0005634">
    <property type="term" value="C:nucleus"/>
    <property type="evidence" value="ECO:0007669"/>
    <property type="project" value="UniProtKB-SubCell"/>
</dbReference>
<dbReference type="FunFam" id="1.10.10.60:FF:000577">
    <property type="entry name" value="Homeobox-leucine zipper protein 18"/>
    <property type="match status" value="1"/>
</dbReference>
<dbReference type="Pfam" id="PF00046">
    <property type="entry name" value="Homeodomain"/>
    <property type="match status" value="1"/>
</dbReference>
<keyword evidence="5 8" id="KW-0371">Homeobox</keyword>
<dbReference type="InterPro" id="IPR001356">
    <property type="entry name" value="HD"/>
</dbReference>
<keyword evidence="3" id="KW-0805">Transcription regulation</keyword>
<evidence type="ECO:0000313" key="13">
    <source>
        <dbReference type="EMBL" id="KAF8689360.1"/>
    </source>
</evidence>
<evidence type="ECO:0000256" key="4">
    <source>
        <dbReference type="ARBA" id="ARBA00023125"/>
    </source>
</evidence>
<evidence type="ECO:0000256" key="11">
    <source>
        <dbReference type="SAM" id="MobiDB-lite"/>
    </source>
</evidence>
<dbReference type="PROSITE" id="PS00027">
    <property type="entry name" value="HOMEOBOX_1"/>
    <property type="match status" value="1"/>
</dbReference>
<evidence type="ECO:0000313" key="14">
    <source>
        <dbReference type="Proteomes" id="UP000636709"/>
    </source>
</evidence>
<dbReference type="CDD" id="cd00086">
    <property type="entry name" value="homeodomain"/>
    <property type="match status" value="1"/>
</dbReference>
<dbReference type="InterPro" id="IPR006712">
    <property type="entry name" value="HD-ZIP_N"/>
</dbReference>
<accession>A0A835B607</accession>
<feature type="compositionally biased region" description="Pro residues" evidence="11">
    <location>
        <begin position="325"/>
        <end position="334"/>
    </location>
</feature>
<comment type="subcellular location">
    <subcellularLocation>
        <location evidence="1 8 9">Nucleus</location>
    </subcellularLocation>
</comment>
<organism evidence="13 14">
    <name type="scientific">Digitaria exilis</name>
    <dbReference type="NCBI Taxonomy" id="1010633"/>
    <lineage>
        <taxon>Eukaryota</taxon>
        <taxon>Viridiplantae</taxon>
        <taxon>Streptophyta</taxon>
        <taxon>Embryophyta</taxon>
        <taxon>Tracheophyta</taxon>
        <taxon>Spermatophyta</taxon>
        <taxon>Magnoliopsida</taxon>
        <taxon>Liliopsida</taxon>
        <taxon>Poales</taxon>
        <taxon>Poaceae</taxon>
        <taxon>PACMAD clade</taxon>
        <taxon>Panicoideae</taxon>
        <taxon>Panicodae</taxon>
        <taxon>Paniceae</taxon>
        <taxon>Anthephorinae</taxon>
        <taxon>Digitaria</taxon>
    </lineage>
</organism>
<dbReference type="PROSITE" id="PS50071">
    <property type="entry name" value="HOMEOBOX_2"/>
    <property type="match status" value="1"/>
</dbReference>
<evidence type="ECO:0000256" key="1">
    <source>
        <dbReference type="ARBA" id="ARBA00004123"/>
    </source>
</evidence>
<reference evidence="13" key="1">
    <citation type="submission" date="2020-07" db="EMBL/GenBank/DDBJ databases">
        <title>Genome sequence and genetic diversity analysis of an under-domesticated orphan crop, white fonio (Digitaria exilis).</title>
        <authorList>
            <person name="Bennetzen J.L."/>
            <person name="Chen S."/>
            <person name="Ma X."/>
            <person name="Wang X."/>
            <person name="Yssel A.E.J."/>
            <person name="Chaluvadi S.R."/>
            <person name="Johnson M."/>
            <person name="Gangashetty P."/>
            <person name="Hamidou F."/>
            <person name="Sanogo M.D."/>
            <person name="Zwaenepoel A."/>
            <person name="Wallace J."/>
            <person name="Van De Peer Y."/>
            <person name="Van Deynze A."/>
        </authorList>
    </citation>
    <scope>NUCLEOTIDE SEQUENCE</scope>
    <source>
        <tissue evidence="13">Leaves</tissue>
    </source>
</reference>
<dbReference type="SUPFAM" id="SSF46689">
    <property type="entry name" value="Homeodomain-like"/>
    <property type="match status" value="1"/>
</dbReference>
<dbReference type="SMART" id="SM00340">
    <property type="entry name" value="HALZ"/>
    <property type="match status" value="1"/>
</dbReference>
<evidence type="ECO:0000256" key="8">
    <source>
        <dbReference type="PROSITE-ProRule" id="PRU00108"/>
    </source>
</evidence>
<dbReference type="Gene3D" id="1.10.10.60">
    <property type="entry name" value="Homeodomain-like"/>
    <property type="match status" value="1"/>
</dbReference>
<dbReference type="InterPro" id="IPR003106">
    <property type="entry name" value="Leu_zip_homeo"/>
</dbReference>
<dbReference type="Pfam" id="PF02183">
    <property type="entry name" value="HALZ"/>
    <property type="match status" value="1"/>
</dbReference>
<feature type="coiled-coil region" evidence="10">
    <location>
        <begin position="249"/>
        <end position="283"/>
    </location>
</feature>
<feature type="compositionally biased region" description="Low complexity" evidence="11">
    <location>
        <begin position="145"/>
        <end position="157"/>
    </location>
</feature>
<dbReference type="PANTHER" id="PTHR45714">
    <property type="entry name" value="HOMEOBOX-LEUCINE ZIPPER PROTEIN HAT14"/>
    <property type="match status" value="1"/>
</dbReference>
<feature type="DNA-binding region" description="Homeobox" evidence="8">
    <location>
        <begin position="192"/>
        <end position="251"/>
    </location>
</feature>